<dbReference type="Pfam" id="PF18202">
    <property type="entry name" value="TQ"/>
    <property type="match status" value="2"/>
</dbReference>
<feature type="domain" description="T-Q ester bond containing" evidence="1">
    <location>
        <begin position="154"/>
        <end position="276"/>
    </location>
</feature>
<gene>
    <name evidence="2" type="ORF">O9U_11345</name>
</gene>
<evidence type="ECO:0000259" key="1">
    <source>
        <dbReference type="Pfam" id="PF18202"/>
    </source>
</evidence>
<evidence type="ECO:0000313" key="2">
    <source>
        <dbReference type="EMBL" id="CDG03743.1"/>
    </source>
</evidence>
<proteinExistence type="predicted"/>
<feature type="domain" description="T-Q ester bond containing" evidence="1">
    <location>
        <begin position="636"/>
        <end position="732"/>
    </location>
</feature>
<dbReference type="Gene3D" id="2.60.40.3930">
    <property type="match status" value="2"/>
</dbReference>
<dbReference type="Proteomes" id="UP000015361">
    <property type="component" value="Unassembled WGS sequence"/>
</dbReference>
<dbReference type="NCBIfam" id="TIGR01167">
    <property type="entry name" value="LPXTG_anchor"/>
    <property type="match status" value="1"/>
</dbReference>
<sequence length="810" mass="87261">MLTLGLEFTKVFEDSGSLTGEDGAKFEVTPLDASTKAILNGVEGQTNQALSGDATGFDGYTLAGLTKFKFALGNWKIHQTVVPEGTQPIQDIEVHFTPNSSRNGAPDSYTLSVTWEDGSRIYTKDFKADDFTNGNNNLINLNLGTMTDKQVTPPSIQTQASDVSDGDQTLGVGVVTGKDVSTIQGLAAGDYSEVTQWVDSKTGAPLVKDGESVTVTKDFTSQGSGKDIVSTEVSFNDAALQGKSVTAEEFVYPKGQVSGQAVVSENHFQDNPDQTLSISKATGETQVQNPSVKIGDQVKVEDTYKGTGFQPNQKATVKVDSAFDHSFNQEVPASGTATFTANSKGQIEGTLEVTVDTSNLQGHALTFLESAEVDGQVVSQLHDKNVPSETVTVKVPQPHKFDLKKTGVRLTNNTFLNDDREIAKPFTLTGNAHLATTQETPATFIQEVAQTAKNPAVDSTKNNQADNNNTLEVTLGQSYDFQLWLDTTAYDASAKETSLGMTEWLDLTDLTTDLSQWKVTGASDGKVLNPSLYTLKMGKANKEGKTPITFALKSTKPVTDASGKTIRIIDTSKISLGQYYKIDIPVQVKATVKTGHEITNTAQQFATNLDGKQWTQNTETRQNQVVFPSGHTQVVQKTIEPNTSVTYEDDYVATHLTIGQTYQIKVPGLWDKTLEQVISATGELNFKATASDMTLKVPVQLDASKLGGHDLVTFEDLYLQDQATKQNLMVAALHDKAVVSETIHVNLPVHTPSPLKNITNIVVNAVLPKTGDAGSWLPTGLGALLLAGLGLLKRKSILKGLMALKAKVWK</sequence>
<dbReference type="AlphaFoldDB" id="S6EWJ5"/>
<name>S6EWJ5_LACLL</name>
<dbReference type="EMBL" id="CBLU010000005">
    <property type="protein sequence ID" value="CDG03743.1"/>
    <property type="molecule type" value="Genomic_DNA"/>
</dbReference>
<comment type="caution">
    <text evidence="2">The sequence shown here is derived from an EMBL/GenBank/DDBJ whole genome shotgun (WGS) entry which is preliminary data.</text>
</comment>
<accession>S6EWJ5</accession>
<evidence type="ECO:0000313" key="3">
    <source>
        <dbReference type="Proteomes" id="UP000015361"/>
    </source>
</evidence>
<organism evidence="2 3">
    <name type="scientific">Lactococcus lactis subsp. lactis A12</name>
    <dbReference type="NCBI Taxonomy" id="1137134"/>
    <lineage>
        <taxon>Bacteria</taxon>
        <taxon>Bacillati</taxon>
        <taxon>Bacillota</taxon>
        <taxon>Bacilli</taxon>
        <taxon>Lactobacillales</taxon>
        <taxon>Streptococcaceae</taxon>
        <taxon>Lactococcus</taxon>
    </lineage>
</organism>
<dbReference type="NCBIfam" id="NF033903">
    <property type="entry name" value="VaFE_rpt"/>
    <property type="match status" value="2"/>
</dbReference>
<reference evidence="2 3" key="1">
    <citation type="journal article" date="2013" name="Appl. Environ. Microbiol.">
        <title>The Carbohydrate Metabolism Signature of Lactococcus lactis Strain A12 Reveals Its Sourdough Ecosystem Origin.</title>
        <authorList>
            <person name="Passerini D."/>
            <person name="Coddeville M."/>
            <person name="Le Bourgeois P."/>
            <person name="Loubiere P."/>
            <person name="Ritzenthaler P."/>
            <person name="Fontagne-Faucher C."/>
            <person name="Daveran-Mingot M.L."/>
            <person name="Cocaign-Bousquet M."/>
        </authorList>
    </citation>
    <scope>NUCLEOTIDE SEQUENCE [LARGE SCALE GENOMIC DNA]</scope>
    <source>
        <strain evidence="2 3">A12</strain>
    </source>
</reference>
<protein>
    <recommendedName>
        <fullName evidence="1">T-Q ester bond containing domain-containing protein</fullName>
    </recommendedName>
</protein>
<dbReference type="InterPro" id="IPR041100">
    <property type="entry name" value="TQ"/>
</dbReference>